<comment type="caution">
    <text evidence="4">The sequence shown here is derived from an EMBL/GenBank/DDBJ whole genome shotgun (WGS) entry which is preliminary data.</text>
</comment>
<accession>A0A4Z0C5M1</accession>
<keyword evidence="2" id="KW-0560">Oxidoreductase</keyword>
<dbReference type="EMBL" id="SMLM01000001">
    <property type="protein sequence ID" value="TFZ05750.1"/>
    <property type="molecule type" value="Genomic_DNA"/>
</dbReference>
<dbReference type="Proteomes" id="UP000298180">
    <property type="component" value="Unassembled WGS sequence"/>
</dbReference>
<evidence type="ECO:0000259" key="3">
    <source>
        <dbReference type="Pfam" id="PF13577"/>
    </source>
</evidence>
<dbReference type="CDD" id="cd00667">
    <property type="entry name" value="ring_hydroxylating_dioxygenases_beta"/>
    <property type="match status" value="1"/>
</dbReference>
<keyword evidence="5" id="KW-1185">Reference proteome</keyword>
<comment type="similarity">
    <text evidence="1">Belongs to the bacterial ring-hydroxylating dioxygenase beta subunit family.</text>
</comment>
<reference evidence="4 5" key="1">
    <citation type="submission" date="2019-03" db="EMBL/GenBank/DDBJ databases">
        <title>Ramlibacter henchirensis DSM 14656, whole genome shotgun sequence.</title>
        <authorList>
            <person name="Zhang X."/>
            <person name="Feng G."/>
            <person name="Zhu H."/>
        </authorList>
    </citation>
    <scope>NUCLEOTIDE SEQUENCE [LARGE SCALE GENOMIC DNA]</scope>
    <source>
        <strain evidence="4 5">DSM 14656</strain>
    </source>
</reference>
<dbReference type="Gene3D" id="3.10.450.50">
    <property type="match status" value="1"/>
</dbReference>
<proteinExistence type="inferred from homology"/>
<gene>
    <name evidence="4" type="ORF">EZ313_03580</name>
</gene>
<evidence type="ECO:0000256" key="2">
    <source>
        <dbReference type="ARBA" id="ARBA00023002"/>
    </source>
</evidence>
<dbReference type="RefSeq" id="WP_135261832.1">
    <property type="nucleotide sequence ID" value="NZ_SMLM01000001.1"/>
</dbReference>
<dbReference type="InterPro" id="IPR032710">
    <property type="entry name" value="NTF2-like_dom_sf"/>
</dbReference>
<organism evidence="4 5">
    <name type="scientific">Ramlibacter henchirensis</name>
    <dbReference type="NCBI Taxonomy" id="204072"/>
    <lineage>
        <taxon>Bacteria</taxon>
        <taxon>Pseudomonadati</taxon>
        <taxon>Pseudomonadota</taxon>
        <taxon>Betaproteobacteria</taxon>
        <taxon>Burkholderiales</taxon>
        <taxon>Comamonadaceae</taxon>
        <taxon>Ramlibacter</taxon>
    </lineage>
</organism>
<dbReference type="InterPro" id="IPR037401">
    <property type="entry name" value="SnoaL-like"/>
</dbReference>
<dbReference type="Pfam" id="PF13577">
    <property type="entry name" value="SnoaL_4"/>
    <property type="match status" value="1"/>
</dbReference>
<dbReference type="AlphaFoldDB" id="A0A4Z0C5M1"/>
<dbReference type="OrthoDB" id="2674149at2"/>
<dbReference type="InterPro" id="IPR000391">
    <property type="entry name" value="Rng_hydr_dOase-bsu"/>
</dbReference>
<evidence type="ECO:0000313" key="5">
    <source>
        <dbReference type="Proteomes" id="UP000298180"/>
    </source>
</evidence>
<dbReference type="GO" id="GO:0016491">
    <property type="term" value="F:oxidoreductase activity"/>
    <property type="evidence" value="ECO:0007669"/>
    <property type="project" value="UniProtKB-KW"/>
</dbReference>
<name>A0A4Z0C5M1_9BURK</name>
<sequence>MTAAVPGFLRPELVEALLLEREIDRFNADYAAALDERRFDDWPGFFVEEGRYTVQARENFDRGLPLALIALESRGMMKDRVYGVTQTIFHRPYYTRHVVGPARVLPVQDGDEGGLVRAQAHYAVFRTRPGDASEVYNVGRYIDEIVRTPDGLRLRSRRCIYDSEMVLNSLIYPI</sequence>
<evidence type="ECO:0000256" key="1">
    <source>
        <dbReference type="ARBA" id="ARBA00009570"/>
    </source>
</evidence>
<protein>
    <submittedName>
        <fullName evidence="4">Salicylate hydroxylase</fullName>
    </submittedName>
</protein>
<dbReference type="SUPFAM" id="SSF54427">
    <property type="entry name" value="NTF2-like"/>
    <property type="match status" value="1"/>
</dbReference>
<feature type="domain" description="SnoaL-like" evidence="3">
    <location>
        <begin position="16"/>
        <end position="158"/>
    </location>
</feature>
<evidence type="ECO:0000313" key="4">
    <source>
        <dbReference type="EMBL" id="TFZ05750.1"/>
    </source>
</evidence>